<dbReference type="CDD" id="cd06170">
    <property type="entry name" value="LuxR_C_like"/>
    <property type="match status" value="1"/>
</dbReference>
<dbReference type="PRINTS" id="PR00038">
    <property type="entry name" value="HTHLUXR"/>
</dbReference>
<dbReference type="PANTHER" id="PTHR16305:SF35">
    <property type="entry name" value="TRANSCRIPTIONAL ACTIVATOR DOMAIN"/>
    <property type="match status" value="1"/>
</dbReference>
<dbReference type="Gene3D" id="1.10.10.10">
    <property type="entry name" value="Winged helix-like DNA-binding domain superfamily/Winged helix DNA-binding domain"/>
    <property type="match status" value="1"/>
</dbReference>
<dbReference type="AlphaFoldDB" id="A0A7X6HX38"/>
<dbReference type="RefSeq" id="WP_167967498.1">
    <property type="nucleotide sequence ID" value="NZ_BHZG01000016.1"/>
</dbReference>
<reference evidence="4 5" key="1">
    <citation type="submission" date="2020-03" db="EMBL/GenBank/DDBJ databases">
        <title>Draft genome of Streptomyces sp. ventii, isolated from the Axial Seamount in the Pacific Ocean, and resequencing of the two type strains Streptomyces lonarensis strain NCL 716 and Streptomyces bohaiensis strain 11A07.</title>
        <authorList>
            <person name="Loughran R.M."/>
            <person name="Pfannmuller K.M."/>
            <person name="Wasson B.J."/>
            <person name="Deadmond M.C."/>
            <person name="Paddock B.E."/>
            <person name="Koyack M.J."/>
            <person name="Gallegos D.A."/>
            <person name="Mitchell E.A."/>
            <person name="Ushijima B."/>
            <person name="Saw J.H."/>
            <person name="Mcphail K.L."/>
            <person name="Videau P."/>
        </authorList>
    </citation>
    <scope>NUCLEOTIDE SEQUENCE [LARGE SCALE GENOMIC DNA]</scope>
    <source>
        <strain evidence="4 5">NCL716</strain>
    </source>
</reference>
<dbReference type="GO" id="GO:0004016">
    <property type="term" value="F:adenylate cyclase activity"/>
    <property type="evidence" value="ECO:0007669"/>
    <property type="project" value="TreeGrafter"/>
</dbReference>
<sequence>MLHDRDVALARVEAAFAATARNPRVLLLAGPLGCGRTALLRHLPALAPAGSRVVRLNASRAERGFPFGVARQFVDQFLTGPVDGPAVAAARRLDDLLDAEERPGPGEAGRVTTEILRATHALLAAAGGSPLLLLVDDLHWVDDLSLRWLGHLTRRMSGLPVLVVCTFADGDDRARCPLVREVVSAADEVVRPGPLTPGTVRLLLTGDDGAAPHPALVRAVHEATGGNALLATTVSEALRPEPFPEEPDGDAAARAARAVREVCPPAARDRVAVHLQAQPRAVRDVAAAVAALGDGSDPGLLARLAGVDEVGFAAARRSLVQSGILTAGREVRLVHGVVRHAIDSYLSRDEREASHDAAADLLYRCGRPAEEVAAHLLAVVHPGRPWSVAVLRAAADQALRERRFTDAARYLRRALLHSRSHDETRAQVLLDLAAAERGTDRDACERHVAQAVALLRSPRDRAAAALRVPPRLLGAASPSAVELVERAADDLAATGHRDAVTAELTLRLEARRRHSAHEHPDELAASVARLRSLGDAPAVGSAAERELVAVLLCAAALSGTVPAAEIAATANRILEREPATAAHSRTTLPLVMTALFTAESVGGAESWLAGEQRGPRLPGTEADEVELSGERAFVMMATCRPAQAREHVERALAGDARTWSDAAVMHLGWVAMELRDRALARRLLAQTEERRDAGLLFGVTTRILRAAADAESGARRKGLETLLTCGRQLENAGWRNSSMLPWRLHAIGLHQRLGEYDAARALVDDELRWARSWGAPTHLGRVLRMKGWMLRGEGVEVLREAVEVLRSSPYRVELARTLVVLGRRLRNGPEAEAALRESAAVARDCGVPWLAQSAGRSLDSVTVPITTTLTPSERRVVSLVGRGLTNRDIATELGVSSRAVEKHLTSVYRKLGVAGRQELVDALPG</sequence>
<evidence type="ECO:0000313" key="4">
    <source>
        <dbReference type="EMBL" id="NJQ04201.1"/>
    </source>
</evidence>
<keyword evidence="1" id="KW-0547">Nucleotide-binding</keyword>
<dbReference type="GO" id="GO:0006355">
    <property type="term" value="P:regulation of DNA-templated transcription"/>
    <property type="evidence" value="ECO:0007669"/>
    <property type="project" value="InterPro"/>
</dbReference>
<dbReference type="SMART" id="SM00421">
    <property type="entry name" value="HTH_LUXR"/>
    <property type="match status" value="1"/>
</dbReference>
<dbReference type="InterPro" id="IPR000792">
    <property type="entry name" value="Tscrpt_reg_LuxR_C"/>
</dbReference>
<dbReference type="PANTHER" id="PTHR16305">
    <property type="entry name" value="TESTICULAR SOLUBLE ADENYLYL CYCLASE"/>
    <property type="match status" value="1"/>
</dbReference>
<dbReference type="GO" id="GO:0005524">
    <property type="term" value="F:ATP binding"/>
    <property type="evidence" value="ECO:0007669"/>
    <property type="project" value="UniProtKB-KW"/>
</dbReference>
<dbReference type="SUPFAM" id="SSF52540">
    <property type="entry name" value="P-loop containing nucleoside triphosphate hydrolases"/>
    <property type="match status" value="1"/>
</dbReference>
<dbReference type="GO" id="GO:0003677">
    <property type="term" value="F:DNA binding"/>
    <property type="evidence" value="ECO:0007669"/>
    <property type="project" value="InterPro"/>
</dbReference>
<comment type="caution">
    <text evidence="4">The sequence shown here is derived from an EMBL/GenBank/DDBJ whole genome shotgun (WGS) entry which is preliminary data.</text>
</comment>
<dbReference type="InterPro" id="IPR036388">
    <property type="entry name" value="WH-like_DNA-bd_sf"/>
</dbReference>
<dbReference type="Pfam" id="PF13191">
    <property type="entry name" value="AAA_16"/>
    <property type="match status" value="1"/>
</dbReference>
<evidence type="ECO:0000256" key="1">
    <source>
        <dbReference type="ARBA" id="ARBA00022741"/>
    </source>
</evidence>
<proteinExistence type="predicted"/>
<dbReference type="InterPro" id="IPR041664">
    <property type="entry name" value="AAA_16"/>
</dbReference>
<feature type="domain" description="HTH luxR-type" evidence="3">
    <location>
        <begin position="862"/>
        <end position="925"/>
    </location>
</feature>
<evidence type="ECO:0000256" key="2">
    <source>
        <dbReference type="ARBA" id="ARBA00022840"/>
    </source>
</evidence>
<accession>A0A7X6HX38</accession>
<dbReference type="Proteomes" id="UP000578686">
    <property type="component" value="Unassembled WGS sequence"/>
</dbReference>
<evidence type="ECO:0000313" key="5">
    <source>
        <dbReference type="Proteomes" id="UP000578686"/>
    </source>
</evidence>
<keyword evidence="2" id="KW-0067">ATP-binding</keyword>
<dbReference type="SUPFAM" id="SSF46894">
    <property type="entry name" value="C-terminal effector domain of the bipartite response regulators"/>
    <property type="match status" value="1"/>
</dbReference>
<dbReference type="Pfam" id="PF00196">
    <property type="entry name" value="GerE"/>
    <property type="match status" value="1"/>
</dbReference>
<evidence type="ECO:0000259" key="3">
    <source>
        <dbReference type="PROSITE" id="PS50043"/>
    </source>
</evidence>
<gene>
    <name evidence="4" type="ORF">HCN56_01075</name>
</gene>
<dbReference type="PROSITE" id="PS50043">
    <property type="entry name" value="HTH_LUXR_2"/>
    <property type="match status" value="1"/>
</dbReference>
<dbReference type="InterPro" id="IPR027417">
    <property type="entry name" value="P-loop_NTPase"/>
</dbReference>
<organism evidence="4 5">
    <name type="scientific">Streptomyces lonarensis</name>
    <dbReference type="NCBI Taxonomy" id="700599"/>
    <lineage>
        <taxon>Bacteria</taxon>
        <taxon>Bacillati</taxon>
        <taxon>Actinomycetota</taxon>
        <taxon>Actinomycetes</taxon>
        <taxon>Kitasatosporales</taxon>
        <taxon>Streptomycetaceae</taxon>
        <taxon>Streptomyces</taxon>
    </lineage>
</organism>
<protein>
    <submittedName>
        <fullName evidence="4">Helix-turn-helix domain-containing protein</fullName>
    </submittedName>
</protein>
<dbReference type="InterPro" id="IPR016032">
    <property type="entry name" value="Sig_transdc_resp-reg_C-effctor"/>
</dbReference>
<name>A0A7X6HX38_9ACTN</name>
<keyword evidence="5" id="KW-1185">Reference proteome</keyword>
<dbReference type="GO" id="GO:0005737">
    <property type="term" value="C:cytoplasm"/>
    <property type="evidence" value="ECO:0007669"/>
    <property type="project" value="TreeGrafter"/>
</dbReference>
<dbReference type="EMBL" id="JAAVJD010000003">
    <property type="protein sequence ID" value="NJQ04201.1"/>
    <property type="molecule type" value="Genomic_DNA"/>
</dbReference>